<organism evidence="3 4">
    <name type="scientific">Hyaloscypha bicolor E</name>
    <dbReference type="NCBI Taxonomy" id="1095630"/>
    <lineage>
        <taxon>Eukaryota</taxon>
        <taxon>Fungi</taxon>
        <taxon>Dikarya</taxon>
        <taxon>Ascomycota</taxon>
        <taxon>Pezizomycotina</taxon>
        <taxon>Leotiomycetes</taxon>
        <taxon>Helotiales</taxon>
        <taxon>Hyaloscyphaceae</taxon>
        <taxon>Hyaloscypha</taxon>
        <taxon>Hyaloscypha bicolor</taxon>
    </lineage>
</organism>
<dbReference type="OrthoDB" id="3546297at2759"/>
<feature type="transmembrane region" description="Helical" evidence="1">
    <location>
        <begin position="174"/>
        <end position="196"/>
    </location>
</feature>
<evidence type="ECO:0000256" key="1">
    <source>
        <dbReference type="SAM" id="Phobius"/>
    </source>
</evidence>
<name>A0A2J6SWA1_9HELO</name>
<accession>A0A2J6SWA1</accession>
<feature type="domain" description="DUF6594" evidence="2">
    <location>
        <begin position="130"/>
        <end position="215"/>
    </location>
</feature>
<dbReference type="Pfam" id="PF20237">
    <property type="entry name" value="DUF6594"/>
    <property type="match status" value="1"/>
</dbReference>
<protein>
    <recommendedName>
        <fullName evidence="2">DUF6594 domain-containing protein</fullName>
    </recommendedName>
</protein>
<dbReference type="Proteomes" id="UP000235371">
    <property type="component" value="Unassembled WGS sequence"/>
</dbReference>
<dbReference type="InParanoid" id="A0A2J6SWA1"/>
<reference evidence="3 4" key="1">
    <citation type="submission" date="2016-04" db="EMBL/GenBank/DDBJ databases">
        <title>A degradative enzymes factory behind the ericoid mycorrhizal symbiosis.</title>
        <authorList>
            <consortium name="DOE Joint Genome Institute"/>
            <person name="Martino E."/>
            <person name="Morin E."/>
            <person name="Grelet G."/>
            <person name="Kuo A."/>
            <person name="Kohler A."/>
            <person name="Daghino S."/>
            <person name="Barry K."/>
            <person name="Choi C."/>
            <person name="Cichocki N."/>
            <person name="Clum A."/>
            <person name="Copeland A."/>
            <person name="Hainaut M."/>
            <person name="Haridas S."/>
            <person name="Labutti K."/>
            <person name="Lindquist E."/>
            <person name="Lipzen A."/>
            <person name="Khouja H.-R."/>
            <person name="Murat C."/>
            <person name="Ohm R."/>
            <person name="Olson A."/>
            <person name="Spatafora J."/>
            <person name="Veneault-Fourrey C."/>
            <person name="Henrissat B."/>
            <person name="Grigoriev I."/>
            <person name="Martin F."/>
            <person name="Perotto S."/>
        </authorList>
    </citation>
    <scope>NUCLEOTIDE SEQUENCE [LARGE SCALE GENOMIC DNA]</scope>
    <source>
        <strain evidence="3 4">E</strain>
    </source>
</reference>
<evidence type="ECO:0000313" key="3">
    <source>
        <dbReference type="EMBL" id="PMD55049.1"/>
    </source>
</evidence>
<keyword evidence="4" id="KW-1185">Reference proteome</keyword>
<dbReference type="InterPro" id="IPR046529">
    <property type="entry name" value="DUF6594"/>
</dbReference>
<dbReference type="GeneID" id="36589212"/>
<dbReference type="AlphaFoldDB" id="A0A2J6SWA1"/>
<proteinExistence type="predicted"/>
<keyword evidence="1" id="KW-0812">Transmembrane</keyword>
<sequence length="224" mass="25347">MNLHRRMVRTFYLDNLLWATARLQRHVWVAASEEELILPVWTAERRDRLHEDLLRYTQAVKSFEYWKTSMMQTVDLVTPPNYDTYGRTLAMLECASHHEWDPSALATIKSISNTLFKDLADFSRTQAPAHLQRADRLNAKCRKRGLLNRMAMSTFGGLTLIVPMLIMVLDPRKLVSVVTTSVFTLAVGLTLAIWMNEAESKDMIAATAAYAAVLVVFVGAGTTV</sequence>
<evidence type="ECO:0000259" key="2">
    <source>
        <dbReference type="Pfam" id="PF20237"/>
    </source>
</evidence>
<keyword evidence="1" id="KW-1133">Transmembrane helix</keyword>
<feature type="transmembrane region" description="Helical" evidence="1">
    <location>
        <begin position="203"/>
        <end position="222"/>
    </location>
</feature>
<keyword evidence="1" id="KW-0472">Membrane</keyword>
<dbReference type="EMBL" id="KZ613856">
    <property type="protein sequence ID" value="PMD55049.1"/>
    <property type="molecule type" value="Genomic_DNA"/>
</dbReference>
<gene>
    <name evidence="3" type="ORF">K444DRAFT_617481</name>
</gene>
<evidence type="ECO:0000313" key="4">
    <source>
        <dbReference type="Proteomes" id="UP000235371"/>
    </source>
</evidence>
<feature type="transmembrane region" description="Helical" evidence="1">
    <location>
        <begin position="146"/>
        <end position="168"/>
    </location>
</feature>
<dbReference type="RefSeq" id="XP_024731953.1">
    <property type="nucleotide sequence ID" value="XM_024881135.1"/>
</dbReference>